<evidence type="ECO:0000313" key="2">
    <source>
        <dbReference type="Proteomes" id="UP001177021"/>
    </source>
</evidence>
<proteinExistence type="predicted"/>
<dbReference type="Proteomes" id="UP001177021">
    <property type="component" value="Unassembled WGS sequence"/>
</dbReference>
<gene>
    <name evidence="1" type="ORF">MILVUS5_LOCUS13581</name>
</gene>
<evidence type="ECO:0000313" key="1">
    <source>
        <dbReference type="EMBL" id="CAJ2644600.1"/>
    </source>
</evidence>
<organism evidence="1 2">
    <name type="scientific">Trifolium pratense</name>
    <name type="common">Red clover</name>
    <dbReference type="NCBI Taxonomy" id="57577"/>
    <lineage>
        <taxon>Eukaryota</taxon>
        <taxon>Viridiplantae</taxon>
        <taxon>Streptophyta</taxon>
        <taxon>Embryophyta</taxon>
        <taxon>Tracheophyta</taxon>
        <taxon>Spermatophyta</taxon>
        <taxon>Magnoliopsida</taxon>
        <taxon>eudicotyledons</taxon>
        <taxon>Gunneridae</taxon>
        <taxon>Pentapetalae</taxon>
        <taxon>rosids</taxon>
        <taxon>fabids</taxon>
        <taxon>Fabales</taxon>
        <taxon>Fabaceae</taxon>
        <taxon>Papilionoideae</taxon>
        <taxon>50 kb inversion clade</taxon>
        <taxon>NPAAA clade</taxon>
        <taxon>Hologalegina</taxon>
        <taxon>IRL clade</taxon>
        <taxon>Trifolieae</taxon>
        <taxon>Trifolium</taxon>
    </lineage>
</organism>
<comment type="caution">
    <text evidence="1">The sequence shown here is derived from an EMBL/GenBank/DDBJ whole genome shotgun (WGS) entry which is preliminary data.</text>
</comment>
<accession>A0ACB0JK13</accession>
<dbReference type="EMBL" id="CASHSV030000034">
    <property type="protein sequence ID" value="CAJ2644600.1"/>
    <property type="molecule type" value="Genomic_DNA"/>
</dbReference>
<keyword evidence="2" id="KW-1185">Reference proteome</keyword>
<sequence length="737" mass="83584">MENYDEFVDVDVDSIHSSERDSWDEELDDEESYSISNMNQSLVDGDHSADNGNDDGDAVGGNSQIRFDTITAEEIRSMEFATLNEAYDFITVMVSIMVLLLGKVIVGLRVKYKAEKDRYVVSAFEETHNHELTPARFVHLHPVYHKIFEVDKAQVDSLQKRGIRTCHIMGYMVAQKGGYADVGFTKKDLYNYFDKKMRAVIKDGDVAAALNYLNMKSSSDPMLYAEYAVDNVNGRMKTLFWADGISRTDYFCFGDVLAFDTTYRKNKYNYPLVVFSGCNHHSQTVIFGAALVSDETTETYKWVLRCFLECMEGKQPKAVVTDGDGAMREAIKQIFPDANHRLCAWHLNKNASENVKNGNNFLDGFSKAMYSNFTIDEFEEYWSQMIKENGVQGHPWVVKMYENRSLWATAYLRDNFFGRIRTTSQCEAVNAIIKSYVRKQGCIFEFMNNFDQALRDYRNNELVADFKSSSTDPVLSTQLPVIESHAGKIYTAELFKEVRHEILKAGELIVREKSEVGGRKTYILTKYCKDGYERSVVYDGSTFECSCKSKDDDAIGTQKSAVGDPVMVKCKGAPKKNNNVAKSGRRRSNGKNTTPNSKRCSGTQQTTEQVAEPNVDLYSVSISDSVSQIAEKRKRKEVCNVQRSVQNKTLYPPRYRAATVTTPAHMELQSSSRIMNQQLYPMMLIVHPMIQPMPLQPIYPMYGLQPGMQQGMQHGTNVGQSSCYGLLQHVMKSAKND</sequence>
<protein>
    <submittedName>
        <fullName evidence="1">Uncharacterized protein</fullName>
    </submittedName>
</protein>
<name>A0ACB0JK13_TRIPR</name>
<reference evidence="1" key="1">
    <citation type="submission" date="2023-10" db="EMBL/GenBank/DDBJ databases">
        <authorList>
            <person name="Rodriguez Cubillos JULIANA M."/>
            <person name="De Vega J."/>
        </authorList>
    </citation>
    <scope>NUCLEOTIDE SEQUENCE</scope>
</reference>